<dbReference type="RefSeq" id="WP_311701537.1">
    <property type="nucleotide sequence ID" value="NZ_JAVREY010000167.1"/>
</dbReference>
<name>A0ABU2UA33_9ACTN</name>
<accession>A0ABU2UA33</accession>
<gene>
    <name evidence="2" type="ORF">RM764_45615</name>
</gene>
<feature type="signal peptide" evidence="1">
    <location>
        <begin position="1"/>
        <end position="30"/>
    </location>
</feature>
<dbReference type="EMBL" id="JAVREY010000167">
    <property type="protein sequence ID" value="MDT0470104.1"/>
    <property type="molecule type" value="Genomic_DNA"/>
</dbReference>
<organism evidence="2 3">
    <name type="scientific">Streptomyces gibsoniae</name>
    <dbReference type="NCBI Taxonomy" id="3075529"/>
    <lineage>
        <taxon>Bacteria</taxon>
        <taxon>Bacillati</taxon>
        <taxon>Actinomycetota</taxon>
        <taxon>Actinomycetes</taxon>
        <taxon>Kitasatosporales</taxon>
        <taxon>Streptomycetaceae</taxon>
        <taxon>Streptomyces</taxon>
    </lineage>
</organism>
<feature type="chain" id="PRO_5045096126" evidence="1">
    <location>
        <begin position="31"/>
        <end position="166"/>
    </location>
</feature>
<dbReference type="Proteomes" id="UP001183809">
    <property type="component" value="Unassembled WGS sequence"/>
</dbReference>
<proteinExistence type="predicted"/>
<comment type="caution">
    <text evidence="2">The sequence shown here is derived from an EMBL/GenBank/DDBJ whole genome shotgun (WGS) entry which is preliminary data.</text>
</comment>
<keyword evidence="3" id="KW-1185">Reference proteome</keyword>
<evidence type="ECO:0000256" key="1">
    <source>
        <dbReference type="SAM" id="SignalP"/>
    </source>
</evidence>
<evidence type="ECO:0000313" key="2">
    <source>
        <dbReference type="EMBL" id="MDT0470104.1"/>
    </source>
</evidence>
<keyword evidence="1" id="KW-0732">Signal</keyword>
<reference evidence="3" key="1">
    <citation type="submission" date="2023-07" db="EMBL/GenBank/DDBJ databases">
        <title>30 novel species of actinomycetes from the DSMZ collection.</title>
        <authorList>
            <person name="Nouioui I."/>
        </authorList>
    </citation>
    <scope>NUCLEOTIDE SEQUENCE [LARGE SCALE GENOMIC DNA]</scope>
    <source>
        <strain evidence="3">DSM 41699</strain>
    </source>
</reference>
<evidence type="ECO:0000313" key="3">
    <source>
        <dbReference type="Proteomes" id="UP001183809"/>
    </source>
</evidence>
<sequence length="166" mass="18363">MSTSTICRRVGITGATMVMGLSALFGQAYAGDARPAATTASVRSAVSGDTQYRPYNDANKIFTLRDGKCMTEGSFKALYGAYIFGYSQRFKGGCWHWVRVWIHNYDHNVNYILKNQGTKQFLQTPFASTGNYYYKKGNMPYAAEFGLCGSAGHCVTKKVKGVTPNW</sequence>
<protein>
    <submittedName>
        <fullName evidence="2">Uncharacterized protein</fullName>
    </submittedName>
</protein>